<name>A0ABV2SL42_9GAMM</name>
<evidence type="ECO:0000313" key="3">
    <source>
        <dbReference type="Proteomes" id="UP001549366"/>
    </source>
</evidence>
<reference evidence="2 3" key="1">
    <citation type="submission" date="2024-06" db="EMBL/GenBank/DDBJ databases">
        <title>Genomic Encyclopedia of Type Strains, Phase V (KMG-V): Genome sequencing to study the core and pangenomes of soil and plant-associated prokaryotes.</title>
        <authorList>
            <person name="Whitman W."/>
        </authorList>
    </citation>
    <scope>NUCLEOTIDE SEQUENCE [LARGE SCALE GENOMIC DNA]</scope>
    <source>
        <strain evidence="2 3">NE40</strain>
    </source>
</reference>
<keyword evidence="3" id="KW-1185">Reference proteome</keyword>
<accession>A0ABV2SL42</accession>
<dbReference type="RefSeq" id="WP_354007955.1">
    <property type="nucleotide sequence ID" value="NZ_JBEWTA010000001.1"/>
</dbReference>
<dbReference type="Gene3D" id="2.60.120.430">
    <property type="entry name" value="Galactose-binding lectin"/>
    <property type="match status" value="1"/>
</dbReference>
<proteinExistence type="predicted"/>
<evidence type="ECO:0000313" key="2">
    <source>
        <dbReference type="EMBL" id="MET4757829.1"/>
    </source>
</evidence>
<feature type="domain" description="ExoP galactose-binding-like" evidence="1">
    <location>
        <begin position="6"/>
        <end position="159"/>
    </location>
</feature>
<dbReference type="SUPFAM" id="SSF49785">
    <property type="entry name" value="Galactose-binding domain-like"/>
    <property type="match status" value="1"/>
</dbReference>
<dbReference type="Proteomes" id="UP001549366">
    <property type="component" value="Unassembled WGS sequence"/>
</dbReference>
<sequence>MHPATANVVANGSATLTNATVKVLNTPYNDDGINVVTRSRDNITISSSTITGQSRDLLSVVKDGTLQFDIKVNALNNKGSNVHLAMTSDSLSASPTSTVHEAGVRISSAIHASTGADTQTLSIPLSCFTNQGIDFSTSLTQFAITNSADINYHLSNIQLISNSSDERTDLSCTPAGHVLMQNDTVVFSAFRTEPGVDGWATVGDVWGPATIGHPDK</sequence>
<evidence type="ECO:0000259" key="1">
    <source>
        <dbReference type="Pfam" id="PF18559"/>
    </source>
</evidence>
<dbReference type="InterPro" id="IPR041443">
    <property type="entry name" value="Exop_C"/>
</dbReference>
<protein>
    <recommendedName>
        <fullName evidence="1">ExoP galactose-binding-like domain-containing protein</fullName>
    </recommendedName>
</protein>
<comment type="caution">
    <text evidence="2">The sequence shown here is derived from an EMBL/GenBank/DDBJ whole genome shotgun (WGS) entry which is preliminary data.</text>
</comment>
<gene>
    <name evidence="2" type="ORF">V5J35_003021</name>
</gene>
<organism evidence="2 3">
    <name type="scientific">Endozoicomonas lisbonensis</name>
    <dbReference type="NCBI Taxonomy" id="3120522"/>
    <lineage>
        <taxon>Bacteria</taxon>
        <taxon>Pseudomonadati</taxon>
        <taxon>Pseudomonadota</taxon>
        <taxon>Gammaproteobacteria</taxon>
        <taxon>Oceanospirillales</taxon>
        <taxon>Endozoicomonadaceae</taxon>
        <taxon>Endozoicomonas</taxon>
    </lineage>
</organism>
<dbReference type="EMBL" id="JBEWTB010000002">
    <property type="protein sequence ID" value="MET4757829.1"/>
    <property type="molecule type" value="Genomic_DNA"/>
</dbReference>
<dbReference type="Pfam" id="PF18559">
    <property type="entry name" value="Exop_C"/>
    <property type="match status" value="1"/>
</dbReference>
<dbReference type="InterPro" id="IPR008979">
    <property type="entry name" value="Galactose-bd-like_sf"/>
</dbReference>